<dbReference type="InterPro" id="IPR018511">
    <property type="entry name" value="Hemolysin-typ_Ca-bd_CS"/>
</dbReference>
<sequence>MLQFSHASAFASSDEDAARCSCAVCRGAVTVVEADPRISSGLAEGPQAYLNADARDSIGPNGKPSYSISEAASQIVRHEPGWSSALGVGYTVTYAFRANEPTTMPSDVTGFSRFNAAQIAQAELALKAWADVANIKFTRVGSGTSGEAAYSDSASILFANYSKGEDGASAFAYNPGNPGHGSPSGDVWINSSLGYNLNPGGLNYGAQVLLHETGHAIGLAHPSEYNAGKDATITYSGQADYYEDSRQYTVMSYFSETNTGASFGGAYAASPLLDDIAAAQLEYGANLSSRTGDTIYGFNSTAERPWFAISGSTSKAIFAVWDAGGKDTLDFSGYYQNQTIDLREGFFSDVGGLKGNVAIAVGARIEGARGGSGADVIHGNALSNEIFGGAGNDRIDGGPNGSNLLWGDDGADTITGGSGFDNINGNKGADLAHGGLGDDWVSGGQDNDYIYGDEGADVVLGNMGNDTCEGGVGADTVRGGQHDDILYGQDGDDWLSGDRGSDTITGGAGADIFHSFSGAGIDRVTDFSLAQGDRILLDAGTPWSVAQVGSDTVISLGEPGDQIILVGVQSSTLSGGWIFSA</sequence>
<comment type="cofactor">
    <cofactor evidence="1">
        <name>Ca(2+)</name>
        <dbReference type="ChEBI" id="CHEBI:29108"/>
    </cofactor>
</comment>
<dbReference type="InterPro" id="IPR006026">
    <property type="entry name" value="Peptidase_Metallo"/>
</dbReference>
<keyword evidence="4" id="KW-0964">Secreted</keyword>
<evidence type="ECO:0000256" key="2">
    <source>
        <dbReference type="ARBA" id="ARBA00004613"/>
    </source>
</evidence>
<dbReference type="Proteomes" id="UP000249725">
    <property type="component" value="Unassembled WGS sequence"/>
</dbReference>
<evidence type="ECO:0000256" key="8">
    <source>
        <dbReference type="ARBA" id="ARBA00022801"/>
    </source>
</evidence>
<dbReference type="InterPro" id="IPR034033">
    <property type="entry name" value="Serralysin-like"/>
</dbReference>
<evidence type="ECO:0000313" key="12">
    <source>
        <dbReference type="Proteomes" id="UP000249725"/>
    </source>
</evidence>
<evidence type="ECO:0000256" key="3">
    <source>
        <dbReference type="ARBA" id="ARBA00009490"/>
    </source>
</evidence>
<evidence type="ECO:0000313" key="11">
    <source>
        <dbReference type="EMBL" id="RAK57506.1"/>
    </source>
</evidence>
<evidence type="ECO:0000256" key="5">
    <source>
        <dbReference type="ARBA" id="ARBA00022670"/>
    </source>
</evidence>
<evidence type="ECO:0000256" key="6">
    <source>
        <dbReference type="ARBA" id="ARBA00022723"/>
    </source>
</evidence>
<dbReference type="PANTHER" id="PTHR38340:SF1">
    <property type="entry name" value="S-LAYER PROTEIN"/>
    <property type="match status" value="1"/>
</dbReference>
<keyword evidence="5" id="KW-0645">Protease</keyword>
<keyword evidence="9" id="KW-0862">Zinc</keyword>
<keyword evidence="6" id="KW-0479">Metal-binding</keyword>
<accession>A0A328AUX9</accession>
<dbReference type="GO" id="GO:0005509">
    <property type="term" value="F:calcium ion binding"/>
    <property type="evidence" value="ECO:0007669"/>
    <property type="project" value="InterPro"/>
</dbReference>
<keyword evidence="12" id="KW-1185">Reference proteome</keyword>
<dbReference type="GO" id="GO:0008270">
    <property type="term" value="F:zinc ion binding"/>
    <property type="evidence" value="ECO:0007669"/>
    <property type="project" value="InterPro"/>
</dbReference>
<evidence type="ECO:0000256" key="4">
    <source>
        <dbReference type="ARBA" id="ARBA00022525"/>
    </source>
</evidence>
<dbReference type="InterPro" id="IPR011049">
    <property type="entry name" value="Serralysin-like_metalloprot_C"/>
</dbReference>
<dbReference type="Pfam" id="PF08548">
    <property type="entry name" value="Peptidase_M10_C"/>
    <property type="match status" value="1"/>
</dbReference>
<keyword evidence="8" id="KW-0378">Hydrolase</keyword>
<keyword evidence="7" id="KW-0677">Repeat</keyword>
<organism evidence="11 12">
    <name type="scientific">Phenylobacterium deserti</name>
    <dbReference type="NCBI Taxonomy" id="1914756"/>
    <lineage>
        <taxon>Bacteria</taxon>
        <taxon>Pseudomonadati</taxon>
        <taxon>Pseudomonadota</taxon>
        <taxon>Alphaproteobacteria</taxon>
        <taxon>Caulobacterales</taxon>
        <taxon>Caulobacteraceae</taxon>
        <taxon>Phenylobacterium</taxon>
    </lineage>
</organism>
<dbReference type="InterPro" id="IPR050557">
    <property type="entry name" value="RTX_toxin/Mannuronan_C5-epim"/>
</dbReference>
<dbReference type="OrthoDB" id="733404at2"/>
<dbReference type="AlphaFoldDB" id="A0A328AUX9"/>
<feature type="domain" description="Peptidase metallopeptidase" evidence="10">
    <location>
        <begin position="78"/>
        <end position="269"/>
    </location>
</feature>
<dbReference type="PANTHER" id="PTHR38340">
    <property type="entry name" value="S-LAYER PROTEIN"/>
    <property type="match status" value="1"/>
</dbReference>
<dbReference type="GO" id="GO:0006508">
    <property type="term" value="P:proteolysis"/>
    <property type="evidence" value="ECO:0007669"/>
    <property type="project" value="UniProtKB-KW"/>
</dbReference>
<comment type="similarity">
    <text evidence="3">Belongs to the peptidase M10B family.</text>
</comment>
<dbReference type="GO" id="GO:0005615">
    <property type="term" value="C:extracellular space"/>
    <property type="evidence" value="ECO:0007669"/>
    <property type="project" value="InterPro"/>
</dbReference>
<dbReference type="InterPro" id="IPR024079">
    <property type="entry name" value="MetalloPept_cat_dom_sf"/>
</dbReference>
<evidence type="ECO:0000256" key="9">
    <source>
        <dbReference type="ARBA" id="ARBA00022833"/>
    </source>
</evidence>
<proteinExistence type="inferred from homology"/>
<dbReference type="PROSITE" id="PS00330">
    <property type="entry name" value="HEMOLYSIN_CALCIUM"/>
    <property type="match status" value="1"/>
</dbReference>
<dbReference type="EMBL" id="QFYR01000001">
    <property type="protein sequence ID" value="RAK57506.1"/>
    <property type="molecule type" value="Genomic_DNA"/>
</dbReference>
<comment type="caution">
    <text evidence="11">The sequence shown here is derived from an EMBL/GenBank/DDBJ whole genome shotgun (WGS) entry which is preliminary data.</text>
</comment>
<name>A0A328AUX9_9CAUL</name>
<evidence type="ECO:0000256" key="1">
    <source>
        <dbReference type="ARBA" id="ARBA00001913"/>
    </source>
</evidence>
<dbReference type="SUPFAM" id="SSF55486">
    <property type="entry name" value="Metalloproteases ('zincins'), catalytic domain"/>
    <property type="match status" value="1"/>
</dbReference>
<comment type="subcellular location">
    <subcellularLocation>
        <location evidence="2">Secreted</location>
    </subcellularLocation>
</comment>
<reference evidence="12" key="1">
    <citation type="submission" date="2018-05" db="EMBL/GenBank/DDBJ databases">
        <authorList>
            <person name="Li X."/>
        </authorList>
    </citation>
    <scope>NUCLEOTIDE SEQUENCE [LARGE SCALE GENOMIC DNA]</scope>
    <source>
        <strain evidence="12">YIM 73061</strain>
    </source>
</reference>
<dbReference type="SUPFAM" id="SSF51120">
    <property type="entry name" value="beta-Roll"/>
    <property type="match status" value="2"/>
</dbReference>
<dbReference type="RefSeq" id="WP_111513958.1">
    <property type="nucleotide sequence ID" value="NZ_QFYR01000001.1"/>
</dbReference>
<gene>
    <name evidence="11" type="ORF">DJ018_06095</name>
</gene>
<dbReference type="Gene3D" id="3.40.390.10">
    <property type="entry name" value="Collagenase (Catalytic Domain)"/>
    <property type="match status" value="1"/>
</dbReference>
<dbReference type="SMART" id="SM00235">
    <property type="entry name" value="ZnMc"/>
    <property type="match status" value="1"/>
</dbReference>
<dbReference type="InterPro" id="IPR001818">
    <property type="entry name" value="Pept_M10_metallopeptidase"/>
</dbReference>
<dbReference type="Gene3D" id="2.150.10.10">
    <property type="entry name" value="Serralysin-like metalloprotease, C-terminal"/>
    <property type="match status" value="3"/>
</dbReference>
<dbReference type="GO" id="GO:0004222">
    <property type="term" value="F:metalloendopeptidase activity"/>
    <property type="evidence" value="ECO:0007669"/>
    <property type="project" value="InterPro"/>
</dbReference>
<dbReference type="CDD" id="cd04277">
    <property type="entry name" value="ZnMc_serralysin_like"/>
    <property type="match status" value="1"/>
</dbReference>
<evidence type="ECO:0000259" key="10">
    <source>
        <dbReference type="SMART" id="SM00235"/>
    </source>
</evidence>
<protein>
    <submittedName>
        <fullName evidence="11">Serine 3-dehydrogenase</fullName>
    </submittedName>
</protein>
<evidence type="ECO:0000256" key="7">
    <source>
        <dbReference type="ARBA" id="ARBA00022737"/>
    </source>
</evidence>
<dbReference type="Pfam" id="PF00353">
    <property type="entry name" value="HemolysinCabind"/>
    <property type="match status" value="3"/>
</dbReference>
<dbReference type="GO" id="GO:0031012">
    <property type="term" value="C:extracellular matrix"/>
    <property type="evidence" value="ECO:0007669"/>
    <property type="project" value="InterPro"/>
</dbReference>
<dbReference type="InterPro" id="IPR001343">
    <property type="entry name" value="Hemolysn_Ca-bd"/>
</dbReference>
<dbReference type="Pfam" id="PF00413">
    <property type="entry name" value="Peptidase_M10"/>
    <property type="match status" value="1"/>
</dbReference>
<dbReference type="PRINTS" id="PR00313">
    <property type="entry name" value="CABNDNGRPT"/>
</dbReference>
<dbReference type="InterPro" id="IPR013858">
    <property type="entry name" value="Peptidase_M10B_C"/>
</dbReference>